<name>A0A428VW47_AMYBA</name>
<dbReference type="AlphaFoldDB" id="A0A428VW47"/>
<evidence type="ECO:0000313" key="2">
    <source>
        <dbReference type="Proteomes" id="UP000286716"/>
    </source>
</evidence>
<protein>
    <submittedName>
        <fullName evidence="1">Uncharacterized protein</fullName>
    </submittedName>
</protein>
<proteinExistence type="predicted"/>
<sequence length="77" mass="8395">MPPRLSDHAAFFRAVEAGNVWVSGLGVGAGSADVQVISHDWHGGPELARKLFYGYLATGRYAVERARLVPRSTRVSR</sequence>
<accession>A0A428VW47</accession>
<dbReference type="EMBL" id="QHHU01000116">
    <property type="protein sequence ID" value="RSM35070.1"/>
    <property type="molecule type" value="Genomic_DNA"/>
</dbReference>
<organism evidence="1 2">
    <name type="scientific">Amycolatopsis balhimycina DSM 5908</name>
    <dbReference type="NCBI Taxonomy" id="1081091"/>
    <lineage>
        <taxon>Bacteria</taxon>
        <taxon>Bacillati</taxon>
        <taxon>Actinomycetota</taxon>
        <taxon>Actinomycetes</taxon>
        <taxon>Pseudonocardiales</taxon>
        <taxon>Pseudonocardiaceae</taxon>
        <taxon>Amycolatopsis</taxon>
    </lineage>
</organism>
<keyword evidence="2" id="KW-1185">Reference proteome</keyword>
<comment type="caution">
    <text evidence="1">The sequence shown here is derived from an EMBL/GenBank/DDBJ whole genome shotgun (WGS) entry which is preliminary data.</text>
</comment>
<evidence type="ECO:0000313" key="1">
    <source>
        <dbReference type="EMBL" id="RSM35070.1"/>
    </source>
</evidence>
<gene>
    <name evidence="1" type="ORF">DMA12_45660</name>
</gene>
<reference evidence="1 2" key="1">
    <citation type="submission" date="2018-05" db="EMBL/GenBank/DDBJ databases">
        <title>Evolution of GPA BGCs.</title>
        <authorList>
            <person name="Waglechner N."/>
            <person name="Wright G.D."/>
        </authorList>
    </citation>
    <scope>NUCLEOTIDE SEQUENCE [LARGE SCALE GENOMIC DNA]</scope>
    <source>
        <strain evidence="1 2">DSM 5908</strain>
    </source>
</reference>
<dbReference type="Proteomes" id="UP000286716">
    <property type="component" value="Unassembled WGS sequence"/>
</dbReference>